<dbReference type="EMBL" id="JAPWTJ010000133">
    <property type="protein sequence ID" value="KAJ8982312.1"/>
    <property type="molecule type" value="Genomic_DNA"/>
</dbReference>
<proteinExistence type="inferred from homology"/>
<comment type="function">
    <text evidence="8">Binds CRF and inactivates it. May prevent inappropriate pituitary-adrenal stimulation in pregnancy.</text>
</comment>
<dbReference type="Gene3D" id="2.60.120.290">
    <property type="entry name" value="Spermadhesin, CUB domain"/>
    <property type="match status" value="1"/>
</dbReference>
<dbReference type="Pfam" id="PF05428">
    <property type="entry name" value="CRF-BP_N"/>
    <property type="match status" value="1"/>
</dbReference>
<dbReference type="InterPro" id="IPR056178">
    <property type="entry name" value="CRF-BP_C"/>
</dbReference>
<dbReference type="Pfam" id="PF23541">
    <property type="entry name" value="CRF-BP_C"/>
    <property type="match status" value="1"/>
</dbReference>
<evidence type="ECO:0000256" key="2">
    <source>
        <dbReference type="ARBA" id="ARBA00008313"/>
    </source>
</evidence>
<feature type="region of interest" description="Disordered" evidence="10">
    <location>
        <begin position="295"/>
        <end position="322"/>
    </location>
</feature>
<gene>
    <name evidence="13" type="ORF">NQ317_006657</name>
</gene>
<evidence type="ECO:0000256" key="1">
    <source>
        <dbReference type="ARBA" id="ARBA00004613"/>
    </source>
</evidence>
<feature type="domain" description="Corticotropin-releasing factor binding protein C-terminal" evidence="12">
    <location>
        <begin position="146"/>
        <end position="272"/>
    </location>
</feature>
<keyword evidence="14" id="KW-1185">Reference proteome</keyword>
<accession>A0ABQ9JYA3</accession>
<evidence type="ECO:0000313" key="14">
    <source>
        <dbReference type="Proteomes" id="UP001162164"/>
    </source>
</evidence>
<keyword evidence="5" id="KW-0732">Signal</keyword>
<evidence type="ECO:0000256" key="8">
    <source>
        <dbReference type="ARBA" id="ARBA00024997"/>
    </source>
</evidence>
<feature type="domain" description="Corticotropin-releasing factor binding protein N-terminal" evidence="11">
    <location>
        <begin position="12"/>
        <end position="129"/>
    </location>
</feature>
<evidence type="ECO:0000259" key="12">
    <source>
        <dbReference type="Pfam" id="PF23541"/>
    </source>
</evidence>
<dbReference type="PANTHER" id="PTHR10278">
    <property type="entry name" value="CORTICOTROPIN-RELEASING FACTOR-BINDING PROTEIN"/>
    <property type="match status" value="1"/>
</dbReference>
<evidence type="ECO:0000313" key="13">
    <source>
        <dbReference type="EMBL" id="KAJ8982312.1"/>
    </source>
</evidence>
<evidence type="ECO:0000259" key="11">
    <source>
        <dbReference type="Pfam" id="PF05428"/>
    </source>
</evidence>
<reference evidence="13" key="1">
    <citation type="journal article" date="2023" name="Insect Mol. Biol.">
        <title>Genome sequencing provides insights into the evolution of gene families encoding plant cell wall-degrading enzymes in longhorned beetles.</title>
        <authorList>
            <person name="Shin N.R."/>
            <person name="Okamura Y."/>
            <person name="Kirsch R."/>
            <person name="Pauchet Y."/>
        </authorList>
    </citation>
    <scope>NUCLEOTIDE SEQUENCE</scope>
    <source>
        <strain evidence="13">MMC_N1</strain>
    </source>
</reference>
<dbReference type="InterPro" id="IPR035914">
    <property type="entry name" value="Sperma_CUB_dom_sf"/>
</dbReference>
<dbReference type="SUPFAM" id="SSF49854">
    <property type="entry name" value="Spermadhesin, CUB domain"/>
    <property type="match status" value="1"/>
</dbReference>
<sequence length="322" mass="35837">MSCTNNAICWYECVYMTSEEGDFYHKATMVDGKACGAYIFTEPDQNILIRFNYLDVSCENGGLVSVVDGWELNGELFPSPRDHPKAISSRFTEFCGQRKVKQAFLSSQNVALIQYRMPARGSSFSFSVRFVKNPNPCNVLFQTDDIYTLRNYGNRVNCSVSTLFPAAVKLAAIDVGVTPSIGRGIEMETGTIHKVRLECQKRGLDDFVQIGGSVGLDNSNLQVADSMCGLDSKAGRRMERIACDITTVRLVSSGAFDNSATVYLRQLNDEDINGYMNVICAQEISELIIGKREKMGKGRKEGNATKRENMGNRETRHKKNNC</sequence>
<keyword evidence="6" id="KW-1015">Disulfide bond</keyword>
<dbReference type="PANTHER" id="PTHR10278:SF0">
    <property type="entry name" value="CORTICOTROPIN-RELEASING FACTOR-BINDING PROTEIN"/>
    <property type="match status" value="1"/>
</dbReference>
<dbReference type="InterPro" id="IPR008435">
    <property type="entry name" value="CRF-bd"/>
</dbReference>
<organism evidence="13 14">
    <name type="scientific">Molorchus minor</name>
    <dbReference type="NCBI Taxonomy" id="1323400"/>
    <lineage>
        <taxon>Eukaryota</taxon>
        <taxon>Metazoa</taxon>
        <taxon>Ecdysozoa</taxon>
        <taxon>Arthropoda</taxon>
        <taxon>Hexapoda</taxon>
        <taxon>Insecta</taxon>
        <taxon>Pterygota</taxon>
        <taxon>Neoptera</taxon>
        <taxon>Endopterygota</taxon>
        <taxon>Coleoptera</taxon>
        <taxon>Polyphaga</taxon>
        <taxon>Cucujiformia</taxon>
        <taxon>Chrysomeloidea</taxon>
        <taxon>Cerambycidae</taxon>
        <taxon>Lamiinae</taxon>
        <taxon>Monochamini</taxon>
        <taxon>Molorchus</taxon>
    </lineage>
</organism>
<evidence type="ECO:0000256" key="5">
    <source>
        <dbReference type="ARBA" id="ARBA00022729"/>
    </source>
</evidence>
<keyword evidence="7" id="KW-0325">Glycoprotein</keyword>
<comment type="similarity">
    <text evidence="2">Belongs to the CRF-binding protein family.</text>
</comment>
<feature type="compositionally biased region" description="Basic and acidic residues" evidence="10">
    <location>
        <begin position="295"/>
        <end position="314"/>
    </location>
</feature>
<evidence type="ECO:0000256" key="9">
    <source>
        <dbReference type="ARBA" id="ARBA00033162"/>
    </source>
</evidence>
<evidence type="ECO:0000256" key="6">
    <source>
        <dbReference type="ARBA" id="ARBA00023157"/>
    </source>
</evidence>
<evidence type="ECO:0000256" key="4">
    <source>
        <dbReference type="ARBA" id="ARBA00022525"/>
    </source>
</evidence>
<evidence type="ECO:0000256" key="10">
    <source>
        <dbReference type="SAM" id="MobiDB-lite"/>
    </source>
</evidence>
<comment type="caution">
    <text evidence="13">The sequence shown here is derived from an EMBL/GenBank/DDBJ whole genome shotgun (WGS) entry which is preliminary data.</text>
</comment>
<name>A0ABQ9JYA3_9CUCU</name>
<dbReference type="InterPro" id="IPR056177">
    <property type="entry name" value="CRF-BP_N"/>
</dbReference>
<dbReference type="Proteomes" id="UP001162164">
    <property type="component" value="Unassembled WGS sequence"/>
</dbReference>
<evidence type="ECO:0000256" key="3">
    <source>
        <dbReference type="ARBA" id="ARBA00015713"/>
    </source>
</evidence>
<keyword evidence="4" id="KW-0964">Secreted</keyword>
<evidence type="ECO:0000256" key="7">
    <source>
        <dbReference type="ARBA" id="ARBA00023180"/>
    </source>
</evidence>
<comment type="subcellular location">
    <subcellularLocation>
        <location evidence="1">Secreted</location>
    </subcellularLocation>
</comment>
<protein>
    <recommendedName>
        <fullName evidence="3">Corticotropin-releasing factor-binding protein</fullName>
    </recommendedName>
    <alternativeName>
        <fullName evidence="9">Corticotropin-releasing hormone-binding protein</fullName>
    </alternativeName>
</protein>